<organism evidence="1">
    <name type="scientific">marine sediment metagenome</name>
    <dbReference type="NCBI Taxonomy" id="412755"/>
    <lineage>
        <taxon>unclassified sequences</taxon>
        <taxon>metagenomes</taxon>
        <taxon>ecological metagenomes</taxon>
    </lineage>
</organism>
<proteinExistence type="predicted"/>
<name>A0A0F9DZW8_9ZZZZ</name>
<accession>A0A0F9DZW8</accession>
<reference evidence="1" key="1">
    <citation type="journal article" date="2015" name="Nature">
        <title>Complex archaea that bridge the gap between prokaryotes and eukaryotes.</title>
        <authorList>
            <person name="Spang A."/>
            <person name="Saw J.H."/>
            <person name="Jorgensen S.L."/>
            <person name="Zaremba-Niedzwiedzka K."/>
            <person name="Martijn J."/>
            <person name="Lind A.E."/>
            <person name="van Eijk R."/>
            <person name="Schleper C."/>
            <person name="Guy L."/>
            <person name="Ettema T.J."/>
        </authorList>
    </citation>
    <scope>NUCLEOTIDE SEQUENCE</scope>
</reference>
<protein>
    <submittedName>
        <fullName evidence="1">Uncharacterized protein</fullName>
    </submittedName>
</protein>
<comment type="caution">
    <text evidence="1">The sequence shown here is derived from an EMBL/GenBank/DDBJ whole genome shotgun (WGS) entry which is preliminary data.</text>
</comment>
<gene>
    <name evidence="1" type="ORF">LCGC14_2215730</name>
</gene>
<dbReference type="EMBL" id="LAZR01029502">
    <property type="protein sequence ID" value="KKL59396.1"/>
    <property type="molecule type" value="Genomic_DNA"/>
</dbReference>
<evidence type="ECO:0000313" key="1">
    <source>
        <dbReference type="EMBL" id="KKL59396.1"/>
    </source>
</evidence>
<sequence length="42" mass="4924">RILRVFTDTTELNKFNELQTLAEQVQEYQAVLGKHQSDVVNF</sequence>
<feature type="non-terminal residue" evidence="1">
    <location>
        <position position="1"/>
    </location>
</feature>
<dbReference type="AlphaFoldDB" id="A0A0F9DZW8"/>